<protein>
    <recommendedName>
        <fullName evidence="2 5">Alpha-galactosidase</fullName>
        <ecNumber evidence="2 5">3.2.1.22</ecNumber>
    </recommendedName>
</protein>
<dbReference type="GO" id="GO:0004557">
    <property type="term" value="F:alpha-galactosidase activity"/>
    <property type="evidence" value="ECO:0007669"/>
    <property type="project" value="UniProtKB-UniRule"/>
</dbReference>
<name>A0A1H4BUE2_9BACT</name>
<dbReference type="STRING" id="1033731.SAMN05444145_10448"/>
<evidence type="ECO:0000256" key="3">
    <source>
        <dbReference type="ARBA" id="ARBA00022801"/>
    </source>
</evidence>
<dbReference type="Pfam" id="PF16874">
    <property type="entry name" value="Glyco_hydro_36C"/>
    <property type="match status" value="1"/>
</dbReference>
<comment type="catalytic activity">
    <reaction evidence="1 5">
        <text>Hydrolysis of terminal, non-reducing alpha-D-galactose residues in alpha-D-galactosides, including galactose oligosaccharides, galactomannans and galactolipids.</text>
        <dbReference type="EC" id="3.2.1.22"/>
    </reaction>
</comment>
<evidence type="ECO:0000313" key="12">
    <source>
        <dbReference type="Proteomes" id="UP000183253"/>
    </source>
</evidence>
<feature type="signal peptide" evidence="8">
    <location>
        <begin position="1"/>
        <end position="20"/>
    </location>
</feature>
<dbReference type="PANTHER" id="PTHR43053:SF3">
    <property type="entry name" value="ALPHA-GALACTOSIDASE C-RELATED"/>
    <property type="match status" value="1"/>
</dbReference>
<feature type="binding site" evidence="7">
    <location>
        <begin position="357"/>
        <end position="358"/>
    </location>
    <ligand>
        <name>substrate</name>
    </ligand>
</feature>
<dbReference type="EC" id="3.2.1.22" evidence="2 5"/>
<dbReference type="OrthoDB" id="9758822at2"/>
<dbReference type="InterPro" id="IPR031704">
    <property type="entry name" value="Glyco_hydro_36_N"/>
</dbReference>
<dbReference type="InterPro" id="IPR013785">
    <property type="entry name" value="Aldolase_TIM"/>
</dbReference>
<dbReference type="InterPro" id="IPR013780">
    <property type="entry name" value="Glyco_hydro_b"/>
</dbReference>
<dbReference type="Pfam" id="PF16875">
    <property type="entry name" value="Glyco_hydro_36N"/>
    <property type="match status" value="1"/>
</dbReference>
<evidence type="ECO:0000256" key="8">
    <source>
        <dbReference type="SAM" id="SignalP"/>
    </source>
</evidence>
<dbReference type="Gene3D" id="2.60.40.1180">
    <property type="entry name" value="Golgi alpha-mannosidase II"/>
    <property type="match status" value="1"/>
</dbReference>
<accession>A0A1H4BUE2</accession>
<feature type="binding site" evidence="7">
    <location>
        <position position="437"/>
    </location>
    <ligand>
        <name>substrate</name>
    </ligand>
</feature>
<sequence length="733" mass="82113">MKNRLLTLLSAVLSAGAVSAAAPQQLIDIRTDDVSIVLAAQPGGEVYFRHFGGRIDDPAPLAGYKSSRRADHGTDDLAYPAMGGRNFREPALRVTHADGDMNTELRYVSHSSRQLADPNVTETVVKMTDCCQALDVELVFTAYSRENVITTHTVIRNREQGPVTLHSFYSSAVTLKAEKYLLTHLYGAWAREAQVDHTLLTHGSKSIESMREVRTTHTENPSFMLTLGSDAFSENCGEVIAGALAWSGNFRLNFEVDEYDALTVLAGANPNASEYRLRPGESFTTPEMIYTHSMRGAGGASRNLHDWGRNYGVYHAERVVPTLLNSWEGAYFDFDAKVLKQMIDDAASMGLEMFVLDDGWFGNKYPRNAANAGLGDWQVNRKKLPAGIDDIASYAHRKGLKFGIWIEPEMVNPKSELAEKHPDWIVRPPKREAPETRKQWLLDLSNPAVQDFVFEVFDNTMKLSDKIDYIKWDANRNANNVGSAYLPADGQSRFWIDYAQGFYRVMERIRAKYPDVLIQACASGGGRVEYGALKYFDEFWTSDNTEALSRARIQYGTSLFYPAVAMGSHVSAVPNHQTGNVTPIKFRFDMACAGRLGMELQPKQMTDAEKAFARRAIASYKEYRDIVMQGDLYRIGSPYDESGCYGVLYVSKDKRQAVLFAYSLRYQGRSLIPKFRLDGLDPKAGYAVRELNVDKPRFWFDGKTLSGELLMNAGINPHLSKIYDSAVFILKAQ</sequence>
<dbReference type="InterPro" id="IPR000111">
    <property type="entry name" value="Glyco_hydro_27/36_CS"/>
</dbReference>
<evidence type="ECO:0000256" key="2">
    <source>
        <dbReference type="ARBA" id="ARBA00012755"/>
    </source>
</evidence>
<evidence type="ECO:0000256" key="7">
    <source>
        <dbReference type="PIRSR" id="PIRSR005536-2"/>
    </source>
</evidence>
<dbReference type="Proteomes" id="UP000183253">
    <property type="component" value="Unassembled WGS sequence"/>
</dbReference>
<evidence type="ECO:0000259" key="10">
    <source>
        <dbReference type="Pfam" id="PF16875"/>
    </source>
</evidence>
<feature type="binding site" evidence="7">
    <location>
        <position position="521"/>
    </location>
    <ligand>
        <name>substrate</name>
    </ligand>
</feature>
<dbReference type="InterPro" id="IPR050985">
    <property type="entry name" value="Alpha-glycosidase_related"/>
</dbReference>
<dbReference type="InterPro" id="IPR002252">
    <property type="entry name" value="Glyco_hydro_36"/>
</dbReference>
<dbReference type="AlphaFoldDB" id="A0A1H4BUE2"/>
<evidence type="ECO:0000259" key="9">
    <source>
        <dbReference type="Pfam" id="PF16874"/>
    </source>
</evidence>
<feature type="domain" description="Glycosyl hydrolase family 36 C-terminal" evidence="9">
    <location>
        <begin position="647"/>
        <end position="730"/>
    </location>
</feature>
<organism evidence="11 12">
    <name type="scientific">Alistipes timonensis JC136</name>
    <dbReference type="NCBI Taxonomy" id="1033731"/>
    <lineage>
        <taxon>Bacteria</taxon>
        <taxon>Pseudomonadati</taxon>
        <taxon>Bacteroidota</taxon>
        <taxon>Bacteroidia</taxon>
        <taxon>Bacteroidales</taxon>
        <taxon>Rikenellaceae</taxon>
        <taxon>Alistipes</taxon>
    </lineage>
</organism>
<dbReference type="RefSeq" id="WP_010262078.1">
    <property type="nucleotide sequence ID" value="NZ_CAEG01000011.1"/>
</dbReference>
<dbReference type="PIRSF" id="PIRSF005536">
    <property type="entry name" value="Agal"/>
    <property type="match status" value="1"/>
</dbReference>
<dbReference type="SUPFAM" id="SSF51445">
    <property type="entry name" value="(Trans)glycosidases"/>
    <property type="match status" value="1"/>
</dbReference>
<feature type="binding site" evidence="7">
    <location>
        <position position="189"/>
    </location>
    <ligand>
        <name>substrate</name>
    </ligand>
</feature>
<dbReference type="InterPro" id="IPR038417">
    <property type="entry name" value="Alpga-gal_N_sf"/>
</dbReference>
<evidence type="ECO:0000256" key="4">
    <source>
        <dbReference type="ARBA" id="ARBA00023295"/>
    </source>
</evidence>
<evidence type="ECO:0000313" key="11">
    <source>
        <dbReference type="EMBL" id="SEA51761.1"/>
    </source>
</evidence>
<dbReference type="InterPro" id="IPR031705">
    <property type="entry name" value="Glyco_hydro_36_C"/>
</dbReference>
<dbReference type="EMBL" id="FNRI01000004">
    <property type="protein sequence ID" value="SEA51761.1"/>
    <property type="molecule type" value="Genomic_DNA"/>
</dbReference>
<evidence type="ECO:0000256" key="5">
    <source>
        <dbReference type="PIRNR" id="PIRNR005536"/>
    </source>
</evidence>
<proteinExistence type="inferred from homology"/>
<feature type="active site" description="Proton donor" evidence="6">
    <location>
        <position position="543"/>
    </location>
</feature>
<feature type="binding site" evidence="7">
    <location>
        <position position="543"/>
    </location>
    <ligand>
        <name>substrate</name>
    </ligand>
</feature>
<dbReference type="CDD" id="cd14791">
    <property type="entry name" value="GH36"/>
    <property type="match status" value="1"/>
</dbReference>
<feature type="binding site" evidence="7">
    <location>
        <begin position="471"/>
        <end position="475"/>
    </location>
    <ligand>
        <name>substrate</name>
    </ligand>
</feature>
<gene>
    <name evidence="11" type="ORF">SAMN05444145_10448</name>
</gene>
<keyword evidence="4 5" id="KW-0326">Glycosidase</keyword>
<keyword evidence="12" id="KW-1185">Reference proteome</keyword>
<dbReference type="FunFam" id="3.20.20.70:FF:000118">
    <property type="entry name" value="Alpha-galactosidase"/>
    <property type="match status" value="1"/>
</dbReference>
<dbReference type="Gene3D" id="3.20.20.70">
    <property type="entry name" value="Aldolase class I"/>
    <property type="match status" value="1"/>
</dbReference>
<dbReference type="Gene3D" id="2.70.98.60">
    <property type="entry name" value="alpha-galactosidase from lactobacil brevis"/>
    <property type="match status" value="1"/>
</dbReference>
<feature type="active site" description="Nucleophile" evidence="6">
    <location>
        <position position="473"/>
    </location>
</feature>
<reference evidence="11 12" key="1">
    <citation type="submission" date="2016-10" db="EMBL/GenBank/DDBJ databases">
        <authorList>
            <person name="de Groot N.N."/>
        </authorList>
    </citation>
    <scope>NUCLEOTIDE SEQUENCE [LARGE SCALE GENOMIC DNA]</scope>
    <source>
        <strain evidence="11 12">DSM 25383</strain>
    </source>
</reference>
<dbReference type="GO" id="GO:0016052">
    <property type="term" value="P:carbohydrate catabolic process"/>
    <property type="evidence" value="ECO:0007669"/>
    <property type="project" value="InterPro"/>
</dbReference>
<dbReference type="Pfam" id="PF02065">
    <property type="entry name" value="Melibiase"/>
    <property type="match status" value="1"/>
</dbReference>
<evidence type="ECO:0000256" key="6">
    <source>
        <dbReference type="PIRSR" id="PIRSR005536-1"/>
    </source>
</evidence>
<dbReference type="PRINTS" id="PR00743">
    <property type="entry name" value="GLHYDRLASE36"/>
</dbReference>
<feature type="domain" description="Glycosyl hydrolase family 36 N-terminal" evidence="10">
    <location>
        <begin position="45"/>
        <end position="277"/>
    </location>
</feature>
<evidence type="ECO:0000256" key="1">
    <source>
        <dbReference type="ARBA" id="ARBA00001255"/>
    </source>
</evidence>
<dbReference type="InterPro" id="IPR017853">
    <property type="entry name" value="GH"/>
</dbReference>
<dbReference type="PROSITE" id="PS00512">
    <property type="entry name" value="ALPHA_GALACTOSIDASE"/>
    <property type="match status" value="1"/>
</dbReference>
<keyword evidence="8" id="KW-0732">Signal</keyword>
<feature type="chain" id="PRO_5010172620" description="Alpha-galactosidase" evidence="8">
    <location>
        <begin position="21"/>
        <end position="733"/>
    </location>
</feature>
<keyword evidence="3 5" id="KW-0378">Hydrolase</keyword>
<dbReference type="PANTHER" id="PTHR43053">
    <property type="entry name" value="GLYCOSIDASE FAMILY 31"/>
    <property type="match status" value="1"/>
</dbReference>
<comment type="similarity">
    <text evidence="5">Belongs to the glycosyl hydrolase.</text>
</comment>